<dbReference type="Proteomes" id="UP001501444">
    <property type="component" value="Unassembled WGS sequence"/>
</dbReference>
<evidence type="ECO:0000313" key="5">
    <source>
        <dbReference type="EMBL" id="GAA2382167.1"/>
    </source>
</evidence>
<comment type="subcellular location">
    <subcellularLocation>
        <location evidence="1">Golgi apparatus membrane</location>
        <topology evidence="1">Peripheral membrane protein</topology>
        <orientation evidence="1">Cytoplasmic side</orientation>
    </subcellularLocation>
</comment>
<dbReference type="RefSeq" id="WP_344618849.1">
    <property type="nucleotide sequence ID" value="NZ_BAAARV010000091.1"/>
</dbReference>
<comment type="caution">
    <text evidence="5">The sequence shown here is derived from an EMBL/GenBank/DDBJ whole genome shotgun (WGS) entry which is preliminary data.</text>
</comment>
<organism evidence="5 6">
    <name type="scientific">Dactylosporangium salmoneum</name>
    <dbReference type="NCBI Taxonomy" id="53361"/>
    <lineage>
        <taxon>Bacteria</taxon>
        <taxon>Bacillati</taxon>
        <taxon>Actinomycetota</taxon>
        <taxon>Actinomycetes</taxon>
        <taxon>Micromonosporales</taxon>
        <taxon>Micromonosporaceae</taxon>
        <taxon>Dactylosporangium</taxon>
    </lineage>
</organism>
<evidence type="ECO:0000256" key="1">
    <source>
        <dbReference type="ARBA" id="ARBA00004255"/>
    </source>
</evidence>
<sequence length="213" mass="22830">MTAPRRLPLADEFWLFAHHDYSGRPLCAAPILGAGLASCVLAELWMASLVNVAQGRVVVVPRPAPPNDPVWQSTLQELAAQPVSYPLREWISHLARSVGSGVTARLIDANLVEEVRSGPFGRRKYVASDPAVGSSPAIMLNHMIENAGRLDYQTALLAGHVLIAGLDSEIVSPDPAVTRNGLRAMVRDLPPDLLSVLSALQSVVSAAPLRVNR</sequence>
<keyword evidence="2" id="KW-0333">Golgi apparatus</keyword>
<protein>
    <recommendedName>
        <fullName evidence="7">Golgi phosphoprotein 3 GPP34</fullName>
    </recommendedName>
</protein>
<dbReference type="InterPro" id="IPR038261">
    <property type="entry name" value="GPP34-like_sf"/>
</dbReference>
<evidence type="ECO:0000256" key="4">
    <source>
        <dbReference type="ARBA" id="ARBA00023136"/>
    </source>
</evidence>
<name>A0ABN3HJP9_9ACTN</name>
<gene>
    <name evidence="5" type="ORF">GCM10010170_090300</name>
</gene>
<dbReference type="Gene3D" id="1.10.3630.10">
    <property type="entry name" value="yeast vps74-n-term truncation variant domain like"/>
    <property type="match status" value="1"/>
</dbReference>
<evidence type="ECO:0008006" key="7">
    <source>
        <dbReference type="Google" id="ProtNLM"/>
    </source>
</evidence>
<keyword evidence="3" id="KW-0446">Lipid-binding</keyword>
<dbReference type="EMBL" id="BAAARV010000091">
    <property type="protein sequence ID" value="GAA2382167.1"/>
    <property type="molecule type" value="Genomic_DNA"/>
</dbReference>
<proteinExistence type="predicted"/>
<evidence type="ECO:0000256" key="2">
    <source>
        <dbReference type="ARBA" id="ARBA00023034"/>
    </source>
</evidence>
<dbReference type="Pfam" id="PF05719">
    <property type="entry name" value="GPP34"/>
    <property type="match status" value="1"/>
</dbReference>
<accession>A0ABN3HJP9</accession>
<evidence type="ECO:0000256" key="3">
    <source>
        <dbReference type="ARBA" id="ARBA00023121"/>
    </source>
</evidence>
<keyword evidence="4" id="KW-0472">Membrane</keyword>
<evidence type="ECO:0000313" key="6">
    <source>
        <dbReference type="Proteomes" id="UP001501444"/>
    </source>
</evidence>
<reference evidence="5 6" key="1">
    <citation type="journal article" date="2019" name="Int. J. Syst. Evol. Microbiol.">
        <title>The Global Catalogue of Microorganisms (GCM) 10K type strain sequencing project: providing services to taxonomists for standard genome sequencing and annotation.</title>
        <authorList>
            <consortium name="The Broad Institute Genomics Platform"/>
            <consortium name="The Broad Institute Genome Sequencing Center for Infectious Disease"/>
            <person name="Wu L."/>
            <person name="Ma J."/>
        </authorList>
    </citation>
    <scope>NUCLEOTIDE SEQUENCE [LARGE SCALE GENOMIC DNA]</scope>
    <source>
        <strain evidence="5 6">JCM 3272</strain>
    </source>
</reference>
<keyword evidence="6" id="KW-1185">Reference proteome</keyword>
<dbReference type="InterPro" id="IPR008628">
    <property type="entry name" value="GPP34-like"/>
</dbReference>